<comment type="caution">
    <text evidence="2">The sequence shown here is derived from an EMBL/GenBank/DDBJ whole genome shotgun (WGS) entry which is preliminary data.</text>
</comment>
<dbReference type="InterPro" id="IPR043129">
    <property type="entry name" value="ATPase_NBD"/>
</dbReference>
<feature type="region of interest" description="Disordered" evidence="1">
    <location>
        <begin position="664"/>
        <end position="691"/>
    </location>
</feature>
<dbReference type="Gene3D" id="3.90.640.10">
    <property type="entry name" value="Actin, Chain A, domain 4"/>
    <property type="match status" value="1"/>
</dbReference>
<dbReference type="CDD" id="cd10170">
    <property type="entry name" value="ASKHA_NBD_HSP70"/>
    <property type="match status" value="1"/>
</dbReference>
<proteinExistence type="predicted"/>
<name>A0AAN6LQ92_9PLEO</name>
<dbReference type="SUPFAM" id="SSF53067">
    <property type="entry name" value="Actin-like ATPase domain"/>
    <property type="match status" value="1"/>
</dbReference>
<evidence type="ECO:0000313" key="3">
    <source>
        <dbReference type="Proteomes" id="UP001280581"/>
    </source>
</evidence>
<organism evidence="2 3">
    <name type="scientific">Pseudopithomyces chartarum</name>
    <dbReference type="NCBI Taxonomy" id="1892770"/>
    <lineage>
        <taxon>Eukaryota</taxon>
        <taxon>Fungi</taxon>
        <taxon>Dikarya</taxon>
        <taxon>Ascomycota</taxon>
        <taxon>Pezizomycotina</taxon>
        <taxon>Dothideomycetes</taxon>
        <taxon>Pleosporomycetidae</taxon>
        <taxon>Pleosporales</taxon>
        <taxon>Massarineae</taxon>
        <taxon>Didymosphaeriaceae</taxon>
        <taxon>Pseudopithomyces</taxon>
    </lineage>
</organism>
<sequence length="691" mass="77281">MMNGSTDGEKPHMVIGIDLGMTCTGVAYANLSIGSETIRWVQKWPGRFQANENKVPTVMVYPTTIPDSAPSSWGFLSETASEMNAEDKVFREWFKTLLSPPHLLKKQQQEPEDAPSSMAEVEKWYRDYLNKMYEYLAFKLGGELSGVGWEDARIEFLFSVPTTWEPVPTVERFKVLVKQAGFGNHSGHAVTIGLTEAEAAAVHVSTEAPGIFRENDILLVCDAGGGTTDLSVLRVTGTHNQAINLQQLDVVFGETIGSSAIDYDFETLVCERLERAHQVKPLPMDLEQTAWEMVKSRDFQAVKCEYGAPDDTPLFSIAIPRLSHSYNHEETGIRSGEVTFQREDLQRPFDKQINKLLKLIDTQLQTLYQKFPAEQIAHLVLSGGLGNSAYVQARLRQHYSMTSIPNARGISVRIAPDPQLAVCKGLVADRIRKLITSHSVLGWRCCRSSYGTMCKIMYDKKNPDHVGKQLVRDPLNGKMYIMQAIAWFVKKGEPVSVDKPIIHNFIKKVTPADPRRAFPTSVIECNLDAPYLPDQMNHETHVLCEVSSDLSSADEKKFTEKNKRFWSLGKHYFKVEYQVRVLIGPADIRFELWFDNQKLSRDQSIRVEWTPAPSMPPPPPVDISTYNRVELPDSYPTYMSGGQGGANGFANPGFDRTGTAVIDNNVSGKTGKPGKLSSIMGKSWQGYKSTA</sequence>
<dbReference type="EMBL" id="WVTA01000017">
    <property type="protein sequence ID" value="KAK3200805.1"/>
    <property type="molecule type" value="Genomic_DNA"/>
</dbReference>
<protein>
    <recommendedName>
        <fullName evidence="4">Actin-like ATPase domain-containing protein</fullName>
    </recommendedName>
</protein>
<dbReference type="PANTHER" id="PTHR42749:SF1">
    <property type="entry name" value="CELL SHAPE-DETERMINING PROTEIN MREB"/>
    <property type="match status" value="1"/>
</dbReference>
<evidence type="ECO:0000313" key="2">
    <source>
        <dbReference type="EMBL" id="KAK3200805.1"/>
    </source>
</evidence>
<dbReference type="PANTHER" id="PTHR42749">
    <property type="entry name" value="CELL SHAPE-DETERMINING PROTEIN MREB"/>
    <property type="match status" value="1"/>
</dbReference>
<dbReference type="Gene3D" id="3.30.420.40">
    <property type="match status" value="2"/>
</dbReference>
<evidence type="ECO:0008006" key="4">
    <source>
        <dbReference type="Google" id="ProtNLM"/>
    </source>
</evidence>
<accession>A0AAN6LQ92</accession>
<evidence type="ECO:0000256" key="1">
    <source>
        <dbReference type="SAM" id="MobiDB-lite"/>
    </source>
</evidence>
<dbReference type="AlphaFoldDB" id="A0AAN6LQ92"/>
<keyword evidence="3" id="KW-1185">Reference proteome</keyword>
<dbReference type="Proteomes" id="UP001280581">
    <property type="component" value="Unassembled WGS sequence"/>
</dbReference>
<gene>
    <name evidence="2" type="ORF">GRF29_213g48222</name>
</gene>
<reference evidence="2 3" key="1">
    <citation type="submission" date="2021-02" db="EMBL/GenBank/DDBJ databases">
        <title>Genome assembly of Pseudopithomyces chartarum.</title>
        <authorList>
            <person name="Jauregui R."/>
            <person name="Singh J."/>
            <person name="Voisey C."/>
        </authorList>
    </citation>
    <scope>NUCLEOTIDE SEQUENCE [LARGE SCALE GENOMIC DNA]</scope>
    <source>
        <strain evidence="2 3">AGR01</strain>
    </source>
</reference>